<dbReference type="InterPro" id="IPR004843">
    <property type="entry name" value="Calcineurin-like_PHP"/>
</dbReference>
<dbReference type="GO" id="GO:0016787">
    <property type="term" value="F:hydrolase activity"/>
    <property type="evidence" value="ECO:0007669"/>
    <property type="project" value="UniProtKB-KW"/>
</dbReference>
<dbReference type="GO" id="GO:0046872">
    <property type="term" value="F:metal ion binding"/>
    <property type="evidence" value="ECO:0007669"/>
    <property type="project" value="UniProtKB-KW"/>
</dbReference>
<evidence type="ECO:0000256" key="1">
    <source>
        <dbReference type="ARBA" id="ARBA00022723"/>
    </source>
</evidence>
<dbReference type="PANTHER" id="PTHR42988:SF2">
    <property type="entry name" value="CYCLIC NUCLEOTIDE PHOSPHODIESTERASE CBUA0032-RELATED"/>
    <property type="match status" value="1"/>
</dbReference>
<dbReference type="RefSeq" id="WP_005792700.1">
    <property type="nucleotide sequence ID" value="NZ_ACQT01000001.1"/>
</dbReference>
<dbReference type="PATRIC" id="fig|573060.9.peg.5213"/>
<protein>
    <submittedName>
        <fullName evidence="6">Metallophosphoesterase</fullName>
    </submittedName>
</protein>
<keyword evidence="2" id="KW-0378">Hydrolase</keyword>
<reference evidence="6 7" key="1">
    <citation type="submission" date="2009-05" db="EMBL/GenBank/DDBJ databases">
        <title>The draft genome of Acidovorax delafieldii 2AN.</title>
        <authorList>
            <consortium name="US DOE Joint Genome Institute (JGI-PGF)"/>
            <person name="Lucas S."/>
            <person name="Copeland A."/>
            <person name="Lapidus A."/>
            <person name="Glavina del Rio T."/>
            <person name="Tice H."/>
            <person name="Bruce D."/>
            <person name="Goodwin L."/>
            <person name="Pitluck S."/>
            <person name="Larimer F."/>
            <person name="Land M.L."/>
            <person name="Hauser L."/>
            <person name="Shelobolina E.S."/>
            <person name="Picardal F."/>
            <person name="Roden E."/>
            <person name="Emerson D."/>
        </authorList>
    </citation>
    <scope>NUCLEOTIDE SEQUENCE [LARGE SCALE GENOMIC DNA]</scope>
    <source>
        <strain evidence="6 7">2AN</strain>
    </source>
</reference>
<sequence>MDTAEKAAAIKLLHLSDLHFGLNQQDWMWPTFRTQFFDDLRNLHGRTGPWDLVIFSGDLTQRGSVAEFDKLTEQLRALWTHFKNLGSEPQLIVVPGNHDLARPSDMDPAGRVMTQWWNDAAVRDDFLKSADSVYRVAVTGWFQNYVNWCARLAQVVPMVSTTQGLLPGDFSATIEKSGLCLGVVGLNSAWLQHSEGDFFERLCLHPRQLIAVTEHDPDGWCAKHDFRLLVTHHPVNWLHSESQEDWTAEINTPGRFDAHLFGHMHEGRSTSVAISGGASRHSIQAASLFGLEQYGTSQVRRDHGYSAIHIPPMPGTRGLRVWPRKLISRDDGSKRMGANQNWELIEDSYADLMIGAGAVVVAKTDDAVPDPLDTASKIPNILARLVRPDTLSEAYTVVRKAEQTLFLAALKEKRQAWLVTDWGLGGDEFIQCVQQQMLGRRGSIYFLDLHDYRTQEAVLQGLPERIGCSLPRLCSGLADEGQVILVLDDLELESGSNGAGGGISQEIEALVQAILDFCPELAVVVRSRVAPASTSMRIVELSPLDEADTALYVSAHQRGSEHLAKHDAILRLHRHTDGIPSRIDSTLRDLQIVGLQGLFELDSDVAGKQAESRDASPALVRTIQDLAKSKDEGSVRSYALLKVLSMFPQGEQLSRVKRFFGARAFYPPHASRLIELALVDAVSVNALGRENTLHDQGRALVVRRPVREYVVQSLTESDHRTLSAKALALYFGGDWEQRGIRPPPDLKFKDSRCEAREIANACTMVLRATRAATDSGNLARIRSVLALATSFAAQLRTGDHFRSIASLYDDVLPLHERAATGLDLDPARLQHAQALRMIDEYARAAALLRRCELTVKTKAMKQQVLLNLAMLSDTVGDDPAETLDLARRCERVDPKTTWGLQAKGIVIANDDAFKADRDNQLRLLQEEARKRKSYVLSNNLAIQRAADTKDPERKKVLLQEAARTARDENDAYNLVRASISLAKAGLKESGVLTAEQMLDCTRAYEYLYNQRIDSLFRNCHNVLWQSFSATGDNDNLLNLFRQSSLVWRLRGQVGIERGYVERLLSRLGEDASAGVLNADRKLLYFITRSIQLTSDAAALPGSKPDSTAALEGPSNLA</sequence>
<dbReference type="Proteomes" id="UP000003856">
    <property type="component" value="Unassembled WGS sequence"/>
</dbReference>
<name>C5SZJ4_ACIDE</name>
<evidence type="ECO:0000313" key="6">
    <source>
        <dbReference type="EMBL" id="EER62390.1"/>
    </source>
</evidence>
<evidence type="ECO:0000313" key="7">
    <source>
        <dbReference type="Proteomes" id="UP000003856"/>
    </source>
</evidence>
<evidence type="ECO:0000259" key="5">
    <source>
        <dbReference type="Pfam" id="PF00149"/>
    </source>
</evidence>
<keyword evidence="3" id="KW-0408">Iron</keyword>
<keyword evidence="1" id="KW-0479">Metal-binding</keyword>
<organism evidence="6 7">
    <name type="scientific">Acidovorax delafieldii 2AN</name>
    <dbReference type="NCBI Taxonomy" id="573060"/>
    <lineage>
        <taxon>Bacteria</taxon>
        <taxon>Pseudomonadati</taxon>
        <taxon>Pseudomonadota</taxon>
        <taxon>Betaproteobacteria</taxon>
        <taxon>Burkholderiales</taxon>
        <taxon>Comamonadaceae</taxon>
        <taxon>Acidovorax</taxon>
    </lineage>
</organism>
<dbReference type="EMBL" id="ACQT01000001">
    <property type="protein sequence ID" value="EER62390.1"/>
    <property type="molecule type" value="Genomic_DNA"/>
</dbReference>
<dbReference type="Gene3D" id="3.60.21.10">
    <property type="match status" value="1"/>
</dbReference>
<comment type="similarity">
    <text evidence="4">Belongs to the cyclic nucleotide phosphodiesterase class-III family.</text>
</comment>
<dbReference type="SUPFAM" id="SSF56300">
    <property type="entry name" value="Metallo-dependent phosphatases"/>
    <property type="match status" value="1"/>
</dbReference>
<evidence type="ECO:0000256" key="3">
    <source>
        <dbReference type="ARBA" id="ARBA00023004"/>
    </source>
</evidence>
<keyword evidence="7" id="KW-1185">Reference proteome</keyword>
<dbReference type="OrthoDB" id="9811542at2"/>
<evidence type="ECO:0000256" key="4">
    <source>
        <dbReference type="ARBA" id="ARBA00025742"/>
    </source>
</evidence>
<gene>
    <name evidence="6" type="ORF">AcdelDRAFT_0074</name>
</gene>
<dbReference type="AlphaFoldDB" id="C5SZJ4"/>
<proteinExistence type="inferred from homology"/>
<evidence type="ECO:0000256" key="2">
    <source>
        <dbReference type="ARBA" id="ARBA00022801"/>
    </source>
</evidence>
<dbReference type="InterPro" id="IPR029052">
    <property type="entry name" value="Metallo-depent_PP-like"/>
</dbReference>
<dbReference type="Pfam" id="PF00149">
    <property type="entry name" value="Metallophos"/>
    <property type="match status" value="1"/>
</dbReference>
<accession>C5SZJ4</accession>
<feature type="domain" description="Calcineurin-like phosphoesterase" evidence="5">
    <location>
        <begin position="11"/>
        <end position="266"/>
    </location>
</feature>
<dbReference type="InterPro" id="IPR050884">
    <property type="entry name" value="CNP_phosphodiesterase-III"/>
</dbReference>
<comment type="caution">
    <text evidence="6">The sequence shown here is derived from an EMBL/GenBank/DDBJ whole genome shotgun (WGS) entry which is preliminary data.</text>
</comment>
<dbReference type="PANTHER" id="PTHR42988">
    <property type="entry name" value="PHOSPHOHYDROLASE"/>
    <property type="match status" value="1"/>
</dbReference>